<keyword evidence="6" id="KW-0846">Cobalamin</keyword>
<evidence type="ECO:0000256" key="9">
    <source>
        <dbReference type="ARBA" id="ARBA00023157"/>
    </source>
</evidence>
<keyword evidence="5" id="KW-0021">Allosteric enzyme</keyword>
<evidence type="ECO:0000313" key="19">
    <source>
        <dbReference type="Proteomes" id="UP000196053"/>
    </source>
</evidence>
<keyword evidence="19" id="KW-1185">Reference proteome</keyword>
<dbReference type="Gene3D" id="3.90.1390.10">
    <property type="entry name" value="b-12 dependent (class ii) ribonucleotide reductase, chain A, domain 3"/>
    <property type="match status" value="1"/>
</dbReference>
<evidence type="ECO:0000256" key="7">
    <source>
        <dbReference type="ARBA" id="ARBA00022705"/>
    </source>
</evidence>
<dbReference type="GO" id="GO:0000166">
    <property type="term" value="F:nucleotide binding"/>
    <property type="evidence" value="ECO:0007669"/>
    <property type="project" value="InterPro"/>
</dbReference>
<organism evidence="18 19">
    <name type="scientific">Herbinix luporum</name>
    <dbReference type="NCBI Taxonomy" id="1679721"/>
    <lineage>
        <taxon>Bacteria</taxon>
        <taxon>Bacillati</taxon>
        <taxon>Bacillota</taxon>
        <taxon>Clostridia</taxon>
        <taxon>Lachnospirales</taxon>
        <taxon>Lachnospiraceae</taxon>
        <taxon>Herbinix</taxon>
    </lineage>
</organism>
<feature type="domain" description="Ribonucleotide reductase large subunit C-terminal" evidence="15">
    <location>
        <begin position="328"/>
        <end position="475"/>
    </location>
</feature>
<dbReference type="InterPro" id="IPR040763">
    <property type="entry name" value="RNR_alpha_hel"/>
</dbReference>
<comment type="catalytic activity">
    <reaction evidence="12">
        <text>a 2'-deoxyribonucleoside 5'-triphosphate + [thioredoxin]-disulfide + H2O = a ribonucleoside 5'-triphosphate + [thioredoxin]-dithiol</text>
        <dbReference type="Rhea" id="RHEA:12701"/>
        <dbReference type="Rhea" id="RHEA-COMP:10698"/>
        <dbReference type="Rhea" id="RHEA-COMP:10700"/>
        <dbReference type="ChEBI" id="CHEBI:15377"/>
        <dbReference type="ChEBI" id="CHEBI:29950"/>
        <dbReference type="ChEBI" id="CHEBI:50058"/>
        <dbReference type="ChEBI" id="CHEBI:61557"/>
        <dbReference type="ChEBI" id="CHEBI:61560"/>
        <dbReference type="EC" id="1.17.4.2"/>
    </reaction>
</comment>
<keyword evidence="8" id="KW-0560">Oxidoreductase</keyword>
<dbReference type="GO" id="GO:0008998">
    <property type="term" value="F:ribonucleoside-triphosphate reductase (thioredoxin) activity"/>
    <property type="evidence" value="ECO:0007669"/>
    <property type="project" value="UniProtKB-EC"/>
</dbReference>
<keyword evidence="7" id="KW-0235">DNA replication</keyword>
<evidence type="ECO:0000259" key="15">
    <source>
        <dbReference type="Pfam" id="PF02867"/>
    </source>
</evidence>
<accession>A0A0K8J8I7</accession>
<evidence type="ECO:0000256" key="1">
    <source>
        <dbReference type="ARBA" id="ARBA00001922"/>
    </source>
</evidence>
<dbReference type="KEGG" id="hsd:SD1D_2239"/>
<sequence>MKGLLSEAFLSTYRNAKTPLSHIGEFVYLRTYSRYLEDKKRRETWFETVLRTTEYNINLGIQYKKKMGLTINMEEEIKEAQLLFDHLFNLRTFTSGRTLYMGGTEIVENYPLSNYNCAFTNIEKFSDLVDVFYLLMVGSGVGIRITKDLVSKLPKVRPINLEGRYDETVRSNTSKELMEDTRCIWDEEDSSIAVIIVGDSKEGWCAALESYFKLITLDKYKDVSRIIIDYSYVRPEGERLKRFGGRASGHKSIKRMFEKINKVVSLRQDGSLQTIDILDIATIISENVVSGGVRRSAMMVICDEDDEEVINAKRNIYKVVDGNWIEDTEISHRKMSNNSILYTERPSKERIKEIIDSIKINGEPGFINGSEALRRKSTFQGCNPCGEILLQSKQCCNLTTNNLMGFVKGSVLDEEGLKETIRLSTRVAIRMTLVDVELPQWNKVMQEDRIIGVSLTGIMDMVNKTGMTYDDLAALLASLKKEVHKEGERYCNELGIQPPKLMTTIKPEGTLSTLPCVSSGIHFAHSNYYIRRIRISVNDPLYKMVEALGCYPIYNEIGQSNENCTIKVIEFPIKAPEGRTKYDVGAIEQLELYKMTMENWTDHNTSITVHVRDHEWDDVTQWVYDNFDYVVGITFLPLMEETYPLLPFERTTKEDYEARLEKLKPFDYELLARFEDQEEHDILDQECENGVCPIR</sequence>
<comment type="similarity">
    <text evidence="2">Belongs to the class II ribonucleoside-triphosphate reductase family.</text>
</comment>
<dbReference type="GO" id="GO:0004748">
    <property type="term" value="F:ribonucleoside-diphosphate reductase activity, thioredoxin disulfide as acceptor"/>
    <property type="evidence" value="ECO:0007669"/>
    <property type="project" value="InterPro"/>
</dbReference>
<dbReference type="GO" id="GO:0006260">
    <property type="term" value="P:DNA replication"/>
    <property type="evidence" value="ECO:0007669"/>
    <property type="project" value="UniProtKB-KW"/>
</dbReference>
<dbReference type="RefSeq" id="WP_058258980.1">
    <property type="nucleotide sequence ID" value="NZ_LN879430.1"/>
</dbReference>
<feature type="active site" evidence="13">
    <location>
        <position position="385"/>
    </location>
</feature>
<evidence type="ECO:0000256" key="4">
    <source>
        <dbReference type="ARBA" id="ARBA00021063"/>
    </source>
</evidence>
<evidence type="ECO:0000259" key="17">
    <source>
        <dbReference type="Pfam" id="PF21995"/>
    </source>
</evidence>
<dbReference type="InterPro" id="IPR000788">
    <property type="entry name" value="RNR_lg_C"/>
</dbReference>
<dbReference type="AlphaFoldDB" id="A0A0K8J8I7"/>
<evidence type="ECO:0000256" key="10">
    <source>
        <dbReference type="ARBA" id="ARBA00023284"/>
    </source>
</evidence>
<evidence type="ECO:0000256" key="5">
    <source>
        <dbReference type="ARBA" id="ARBA00022533"/>
    </source>
</evidence>
<dbReference type="Proteomes" id="UP000196053">
    <property type="component" value="Chromosome I"/>
</dbReference>
<evidence type="ECO:0000256" key="2">
    <source>
        <dbReference type="ARBA" id="ARBA00005654"/>
    </source>
</evidence>
<keyword evidence="11" id="KW-0170">Cobalt</keyword>
<evidence type="ECO:0000256" key="13">
    <source>
        <dbReference type="PIRSR" id="PIRSR613345-1"/>
    </source>
</evidence>
<feature type="active site" evidence="13">
    <location>
        <position position="387"/>
    </location>
</feature>
<dbReference type="InterPro" id="IPR054158">
    <property type="entry name" value="RNR-II_ins_dom"/>
</dbReference>
<protein>
    <recommendedName>
        <fullName evidence="4">Adenosylcobalamin-dependent ribonucleoside-triphosphate reductase</fullName>
        <ecNumber evidence="3">1.17.4.2</ecNumber>
    </recommendedName>
</protein>
<dbReference type="NCBIfam" id="TIGR02505">
    <property type="entry name" value="RTPR"/>
    <property type="match status" value="1"/>
</dbReference>
<evidence type="ECO:0000256" key="14">
    <source>
        <dbReference type="PIRSR" id="PIRSR613345-2"/>
    </source>
</evidence>
<evidence type="ECO:0000256" key="11">
    <source>
        <dbReference type="ARBA" id="ARBA00023285"/>
    </source>
</evidence>
<evidence type="ECO:0000256" key="8">
    <source>
        <dbReference type="ARBA" id="ARBA00023002"/>
    </source>
</evidence>
<dbReference type="Pfam" id="PF21995">
    <property type="entry name" value="RNR-II_ins_dom"/>
    <property type="match status" value="1"/>
</dbReference>
<comment type="cofactor">
    <cofactor evidence="1">
        <name>adenosylcob(III)alamin</name>
        <dbReference type="ChEBI" id="CHEBI:18408"/>
    </cofactor>
</comment>
<dbReference type="InterPro" id="IPR050862">
    <property type="entry name" value="RdRp_reductase_class-2"/>
</dbReference>
<reference evidence="19" key="1">
    <citation type="submission" date="2015-09" db="EMBL/GenBank/DDBJ databases">
        <authorList>
            <person name="Wibberg D."/>
        </authorList>
    </citation>
    <scope>NUCLEOTIDE SEQUENCE [LARGE SCALE GENOMIC DNA]</scope>
    <source>
        <strain evidence="19">SD1D</strain>
    </source>
</reference>
<dbReference type="OrthoDB" id="9763270at2"/>
<gene>
    <name evidence="18" type="ORF">SD1D_2239</name>
</gene>
<evidence type="ECO:0000256" key="12">
    <source>
        <dbReference type="ARBA" id="ARBA00048987"/>
    </source>
</evidence>
<dbReference type="Pfam" id="PF17975">
    <property type="entry name" value="RNR_Alpha"/>
    <property type="match status" value="1"/>
</dbReference>
<dbReference type="GO" id="GO:0031419">
    <property type="term" value="F:cobalamin binding"/>
    <property type="evidence" value="ECO:0007669"/>
    <property type="project" value="UniProtKB-KW"/>
</dbReference>
<dbReference type="Pfam" id="PF02867">
    <property type="entry name" value="Ribonuc_red_lgC"/>
    <property type="match status" value="1"/>
</dbReference>
<dbReference type="PANTHER" id="PTHR43371">
    <property type="entry name" value="VITAMIN B12-DEPENDENT RIBONUCLEOTIDE REDUCTASE"/>
    <property type="match status" value="1"/>
</dbReference>
<dbReference type="PANTHER" id="PTHR43371:SF1">
    <property type="entry name" value="RIBONUCLEOSIDE-DIPHOSPHATE REDUCTASE"/>
    <property type="match status" value="1"/>
</dbReference>
<feature type="domain" description="B12-dependent ribonucleotide reductase insertion" evidence="17">
    <location>
        <begin position="185"/>
        <end position="264"/>
    </location>
</feature>
<keyword evidence="9 14" id="KW-1015">Disulfide bond</keyword>
<dbReference type="Gene3D" id="3.30.1620.10">
    <property type="entry name" value="b-12 dependent (class ii) ribonucleotide reductase, Chain A, Domain 2"/>
    <property type="match status" value="1"/>
</dbReference>
<evidence type="ECO:0000259" key="16">
    <source>
        <dbReference type="Pfam" id="PF17975"/>
    </source>
</evidence>
<name>A0A0K8J8I7_9FIRM</name>
<evidence type="ECO:0000256" key="6">
    <source>
        <dbReference type="ARBA" id="ARBA00022628"/>
    </source>
</evidence>
<feature type="domain" description="Ribonucleotide reductase alpha-helical" evidence="16">
    <location>
        <begin position="5"/>
        <end position="104"/>
    </location>
</feature>
<evidence type="ECO:0000256" key="3">
    <source>
        <dbReference type="ARBA" id="ARBA00012275"/>
    </source>
</evidence>
<dbReference type="InterPro" id="IPR013345">
    <property type="entry name" value="RTP_Rdtase_AdoCbl-dep"/>
</dbReference>
<evidence type="ECO:0000313" key="18">
    <source>
        <dbReference type="EMBL" id="CUH93754.1"/>
    </source>
</evidence>
<keyword evidence="10" id="KW-0676">Redox-active center</keyword>
<dbReference type="Gene3D" id="3.20.70.20">
    <property type="match status" value="1"/>
</dbReference>
<dbReference type="EC" id="1.17.4.2" evidence="3"/>
<dbReference type="EMBL" id="LN879430">
    <property type="protein sequence ID" value="CUH93754.1"/>
    <property type="molecule type" value="Genomic_DNA"/>
</dbReference>
<proteinExistence type="inferred from homology"/>
<feature type="disulfide bond" description="Redox-active" evidence="14">
    <location>
        <begin position="117"/>
        <end position="396"/>
    </location>
</feature>
<dbReference type="SUPFAM" id="SSF51998">
    <property type="entry name" value="PFL-like glycyl radical enzymes"/>
    <property type="match status" value="1"/>
</dbReference>